<keyword evidence="3" id="KW-1185">Reference proteome</keyword>
<dbReference type="Proteomes" id="UP000183567">
    <property type="component" value="Unassembled WGS sequence"/>
</dbReference>
<protein>
    <submittedName>
        <fullName evidence="2">Uncharacterized protein</fullName>
    </submittedName>
</protein>
<sequence length="89" mass="9976">MRPVYAKIPEAELPADPMDYSAADPAGYRRIKYLPVKQEEEPSPPTTVATPNGKVRKLLSRVREVRFSLFHLMVMVVLTGGTQSFVSNK</sequence>
<dbReference type="EMBL" id="LVVM01004659">
    <property type="protein sequence ID" value="OJA12451.1"/>
    <property type="molecule type" value="Genomic_DNA"/>
</dbReference>
<keyword evidence="1" id="KW-0812">Transmembrane</keyword>
<reference evidence="2 3" key="1">
    <citation type="submission" date="2016-03" db="EMBL/GenBank/DDBJ databases">
        <title>Comparative genomics of the ectomycorrhizal sister species Rhizopogon vinicolor and Rhizopogon vesiculosus (Basidiomycota: Boletales) reveals a divergence of the mating type B locus.</title>
        <authorList>
            <person name="Mujic A.B."/>
            <person name="Kuo A."/>
            <person name="Tritt A."/>
            <person name="Lipzen A."/>
            <person name="Chen C."/>
            <person name="Johnson J."/>
            <person name="Sharma A."/>
            <person name="Barry K."/>
            <person name="Grigoriev I.V."/>
            <person name="Spatafora J.W."/>
        </authorList>
    </citation>
    <scope>NUCLEOTIDE SEQUENCE [LARGE SCALE GENOMIC DNA]</scope>
    <source>
        <strain evidence="2 3">AM-OR11-056</strain>
    </source>
</reference>
<evidence type="ECO:0000256" key="1">
    <source>
        <dbReference type="SAM" id="Phobius"/>
    </source>
</evidence>
<keyword evidence="1" id="KW-0472">Membrane</keyword>
<gene>
    <name evidence="2" type="ORF">AZE42_08051</name>
</gene>
<proteinExistence type="predicted"/>
<accession>A0A1J8PXI7</accession>
<dbReference type="OrthoDB" id="2698336at2759"/>
<keyword evidence="1" id="KW-1133">Transmembrane helix</keyword>
<evidence type="ECO:0000313" key="2">
    <source>
        <dbReference type="EMBL" id="OJA12451.1"/>
    </source>
</evidence>
<organism evidence="2 3">
    <name type="scientific">Rhizopogon vesiculosus</name>
    <dbReference type="NCBI Taxonomy" id="180088"/>
    <lineage>
        <taxon>Eukaryota</taxon>
        <taxon>Fungi</taxon>
        <taxon>Dikarya</taxon>
        <taxon>Basidiomycota</taxon>
        <taxon>Agaricomycotina</taxon>
        <taxon>Agaricomycetes</taxon>
        <taxon>Agaricomycetidae</taxon>
        <taxon>Boletales</taxon>
        <taxon>Suillineae</taxon>
        <taxon>Rhizopogonaceae</taxon>
        <taxon>Rhizopogon</taxon>
    </lineage>
</organism>
<comment type="caution">
    <text evidence="2">The sequence shown here is derived from an EMBL/GenBank/DDBJ whole genome shotgun (WGS) entry which is preliminary data.</text>
</comment>
<evidence type="ECO:0000313" key="3">
    <source>
        <dbReference type="Proteomes" id="UP000183567"/>
    </source>
</evidence>
<name>A0A1J8PXI7_9AGAM</name>
<dbReference type="AlphaFoldDB" id="A0A1J8PXI7"/>
<feature type="transmembrane region" description="Helical" evidence="1">
    <location>
        <begin position="67"/>
        <end position="86"/>
    </location>
</feature>